<keyword evidence="2" id="KW-0732">Signal</keyword>
<feature type="signal peptide" evidence="2">
    <location>
        <begin position="1"/>
        <end position="19"/>
    </location>
</feature>
<dbReference type="PANTHER" id="PTHR19328:SF13">
    <property type="entry name" value="HIPL1 PROTEIN"/>
    <property type="match status" value="1"/>
</dbReference>
<dbReference type="InterPro" id="IPR012938">
    <property type="entry name" value="Glc/Sorbosone_DH"/>
</dbReference>
<accession>A0A212QYD4</accession>
<organism evidence="4 5">
    <name type="scientific">Thermoflexus hugenholtzii JAD2</name>
    <dbReference type="NCBI Taxonomy" id="877466"/>
    <lineage>
        <taxon>Bacteria</taxon>
        <taxon>Bacillati</taxon>
        <taxon>Chloroflexota</taxon>
        <taxon>Thermoflexia</taxon>
        <taxon>Thermoflexales</taxon>
        <taxon>Thermoflexaceae</taxon>
        <taxon>Thermoflexus</taxon>
    </lineage>
</organism>
<evidence type="ECO:0000313" key="5">
    <source>
        <dbReference type="Proteomes" id="UP000197025"/>
    </source>
</evidence>
<dbReference type="Proteomes" id="UP000197025">
    <property type="component" value="Unassembled WGS sequence"/>
</dbReference>
<dbReference type="InterPro" id="IPR011042">
    <property type="entry name" value="6-blade_b-propeller_TolB-like"/>
</dbReference>
<feature type="compositionally biased region" description="Pro residues" evidence="1">
    <location>
        <begin position="40"/>
        <end position="55"/>
    </location>
</feature>
<evidence type="ECO:0000256" key="1">
    <source>
        <dbReference type="SAM" id="MobiDB-lite"/>
    </source>
</evidence>
<dbReference type="AlphaFoldDB" id="A0A212QYD4"/>
<dbReference type="InParanoid" id="A0A212QYD4"/>
<evidence type="ECO:0000256" key="2">
    <source>
        <dbReference type="SAM" id="SignalP"/>
    </source>
</evidence>
<proteinExistence type="predicted"/>
<reference evidence="5" key="1">
    <citation type="submission" date="2017-06" db="EMBL/GenBank/DDBJ databases">
        <authorList>
            <person name="Varghese N."/>
            <person name="Submissions S."/>
        </authorList>
    </citation>
    <scope>NUCLEOTIDE SEQUENCE [LARGE SCALE GENOMIC DNA]</scope>
    <source>
        <strain evidence="5">JAD2</strain>
    </source>
</reference>
<dbReference type="SUPFAM" id="SSF50952">
    <property type="entry name" value="Soluble quinoprotein glucose dehydrogenase"/>
    <property type="match status" value="1"/>
</dbReference>
<keyword evidence="5" id="KW-1185">Reference proteome</keyword>
<dbReference type="OrthoDB" id="9770043at2"/>
<dbReference type="PROSITE" id="PS51257">
    <property type="entry name" value="PROKAR_LIPOPROTEIN"/>
    <property type="match status" value="1"/>
</dbReference>
<dbReference type="EMBL" id="FYEK01000027">
    <property type="protein sequence ID" value="SNB64553.1"/>
    <property type="molecule type" value="Genomic_DNA"/>
</dbReference>
<feature type="compositionally biased region" description="Low complexity" evidence="1">
    <location>
        <begin position="24"/>
        <end position="39"/>
    </location>
</feature>
<dbReference type="Pfam" id="PF07995">
    <property type="entry name" value="GSDH"/>
    <property type="match status" value="1"/>
</dbReference>
<protein>
    <submittedName>
        <fullName evidence="4">Glucose/arabinose dehydrogenase, beta-propeller fold</fullName>
    </submittedName>
</protein>
<evidence type="ECO:0000313" key="4">
    <source>
        <dbReference type="EMBL" id="SNB64553.1"/>
    </source>
</evidence>
<dbReference type="PANTHER" id="PTHR19328">
    <property type="entry name" value="HEDGEHOG-INTERACTING PROTEIN"/>
    <property type="match status" value="1"/>
</dbReference>
<dbReference type="InterPro" id="IPR011041">
    <property type="entry name" value="Quinoprot_gluc/sorb_DH_b-prop"/>
</dbReference>
<dbReference type="RefSeq" id="WP_088571087.1">
    <property type="nucleotide sequence ID" value="NZ_FYEK01000027.1"/>
</dbReference>
<feature type="region of interest" description="Disordered" evidence="1">
    <location>
        <begin position="24"/>
        <end position="65"/>
    </location>
</feature>
<sequence length="409" mass="43808">MRKALPLIGVALLWMGACGRGPASPAPRASPIEISTSAPRPSPTATPLRPSPVPSTPSASPSPSAAFQPRVEVVATGLEVPWALAFAPDGRIFVTERPGRIRVIENGRLRPEPVAVLPVAATGEGGLMGLALDPDFPRNGYLYVMYTYRAGGALRNRISRLTMRGEVAGEERVLLDGIPGAGIHDGGRLAFGPDGKLYATTGDAAQRDQAQRLDSLAGKILRLNPDGSVPADNPFPGSYVYSLGHRNPQGLAWHPETQQLYSTEHGPSGEMGLCCRDELNLIRPGANYGWPIVTGIAGDPRFTDPILYSGESTTWAPAGMDFVTGDRLAPWNGHLFFGALRGQHLHHVILGPDGITVIFHEALFQGVFGRIREVKMGPDGYLYFTTSNRDGRGRPGPEDDRILRLVPGP</sequence>
<evidence type="ECO:0000259" key="3">
    <source>
        <dbReference type="Pfam" id="PF07995"/>
    </source>
</evidence>
<feature type="domain" description="Glucose/Sorbosone dehydrogenase" evidence="3">
    <location>
        <begin position="78"/>
        <end position="392"/>
    </location>
</feature>
<name>A0A212QYD4_9CHLR</name>
<dbReference type="Gene3D" id="2.120.10.30">
    <property type="entry name" value="TolB, C-terminal domain"/>
    <property type="match status" value="1"/>
</dbReference>
<gene>
    <name evidence="4" type="ORF">SAMN02746019_00008350</name>
</gene>
<feature type="compositionally biased region" description="Low complexity" evidence="1">
    <location>
        <begin position="56"/>
        <end position="65"/>
    </location>
</feature>
<feature type="chain" id="PRO_5013233699" evidence="2">
    <location>
        <begin position="20"/>
        <end position="409"/>
    </location>
</feature>